<organism evidence="2 4">
    <name type="scientific">Punica granatum</name>
    <name type="common">Pomegranate</name>
    <dbReference type="NCBI Taxonomy" id="22663"/>
    <lineage>
        <taxon>Eukaryota</taxon>
        <taxon>Viridiplantae</taxon>
        <taxon>Streptophyta</taxon>
        <taxon>Embryophyta</taxon>
        <taxon>Tracheophyta</taxon>
        <taxon>Spermatophyta</taxon>
        <taxon>Magnoliopsida</taxon>
        <taxon>eudicotyledons</taxon>
        <taxon>Gunneridae</taxon>
        <taxon>Pentapetalae</taxon>
        <taxon>rosids</taxon>
        <taxon>malvids</taxon>
        <taxon>Myrtales</taxon>
        <taxon>Lythraceae</taxon>
        <taxon>Punica</taxon>
    </lineage>
</organism>
<dbReference type="AlphaFoldDB" id="A0A218WEC1"/>
<accession>A0A218WEC1</accession>
<feature type="compositionally biased region" description="Acidic residues" evidence="1">
    <location>
        <begin position="17"/>
        <end position="28"/>
    </location>
</feature>
<reference evidence="2" key="2">
    <citation type="submission" date="2017-06" db="EMBL/GenBank/DDBJ databases">
        <title>The pomegranate genome and the genomics of punicalagin biosynthesis.</title>
        <authorList>
            <person name="Xu C."/>
        </authorList>
    </citation>
    <scope>NUCLEOTIDE SEQUENCE [LARGE SCALE GENOMIC DNA]</scope>
    <source>
        <tissue evidence="2">Fresh leaf</tissue>
    </source>
</reference>
<keyword evidence="5" id="KW-1185">Reference proteome</keyword>
<name>A0A218WEC1_PUNGR</name>
<evidence type="ECO:0000256" key="1">
    <source>
        <dbReference type="SAM" id="MobiDB-lite"/>
    </source>
</evidence>
<dbReference type="EMBL" id="PGOL01000483">
    <property type="protein sequence ID" value="PKI69705.1"/>
    <property type="molecule type" value="Genomic_DNA"/>
</dbReference>
<dbReference type="EMBL" id="MTKT01004609">
    <property type="protein sequence ID" value="OWM70849.1"/>
    <property type="molecule type" value="Genomic_DNA"/>
</dbReference>
<proteinExistence type="predicted"/>
<evidence type="ECO:0000313" key="4">
    <source>
        <dbReference type="Proteomes" id="UP000197138"/>
    </source>
</evidence>
<evidence type="ECO:0000313" key="5">
    <source>
        <dbReference type="Proteomes" id="UP000233551"/>
    </source>
</evidence>
<dbReference type="Proteomes" id="UP000233551">
    <property type="component" value="Unassembled WGS sequence"/>
</dbReference>
<sequence length="100" mass="11640">MGPCRSYERKRHAFYPYEEEGNISDQDQEAAGNEEPPPPEAKKLQRDPVVEEIKGALRYINPHYSEKEIENILKYALKSENIMRIVFSCAKQYGYAAKSW</sequence>
<protein>
    <submittedName>
        <fullName evidence="2">Uncharacterized protein</fullName>
    </submittedName>
</protein>
<dbReference type="Proteomes" id="UP000197138">
    <property type="component" value="Unassembled WGS sequence"/>
</dbReference>
<reference evidence="3 5" key="3">
    <citation type="submission" date="2017-11" db="EMBL/GenBank/DDBJ databases">
        <title>De-novo sequencing of pomegranate (Punica granatum L.) genome.</title>
        <authorList>
            <person name="Akparov Z."/>
            <person name="Amiraslanov A."/>
            <person name="Hajiyeva S."/>
            <person name="Abbasov M."/>
            <person name="Kaur K."/>
            <person name="Hamwieh A."/>
            <person name="Solovyev V."/>
            <person name="Salamov A."/>
            <person name="Braich B."/>
            <person name="Kosarev P."/>
            <person name="Mahmoud A."/>
            <person name="Hajiyev E."/>
            <person name="Babayeva S."/>
            <person name="Izzatullayeva V."/>
            <person name="Mammadov A."/>
            <person name="Mammadov A."/>
            <person name="Sharifova S."/>
            <person name="Ojaghi J."/>
            <person name="Eynullazada K."/>
            <person name="Bayramov B."/>
            <person name="Abdulazimova A."/>
            <person name="Shahmuradov I."/>
        </authorList>
    </citation>
    <scope>NUCLEOTIDE SEQUENCE [LARGE SCALE GENOMIC DNA]</scope>
    <source>
        <strain evidence="3">AG2017</strain>
        <strain evidence="5">cv. AG2017</strain>
        <tissue evidence="3">Leaf</tissue>
    </source>
</reference>
<gene>
    <name evidence="2" type="ORF">CDL15_Pgr014522</name>
    <name evidence="3" type="ORF">CRG98_009861</name>
</gene>
<evidence type="ECO:0000313" key="2">
    <source>
        <dbReference type="EMBL" id="OWM70849.1"/>
    </source>
</evidence>
<reference evidence="4" key="1">
    <citation type="journal article" date="2017" name="Plant J.">
        <title>The pomegranate (Punica granatum L.) genome and the genomics of punicalagin biosynthesis.</title>
        <authorList>
            <person name="Qin G."/>
            <person name="Xu C."/>
            <person name="Ming R."/>
            <person name="Tang H."/>
            <person name="Guyot R."/>
            <person name="Kramer E.M."/>
            <person name="Hu Y."/>
            <person name="Yi X."/>
            <person name="Qi Y."/>
            <person name="Xu X."/>
            <person name="Gao Z."/>
            <person name="Pan H."/>
            <person name="Jian J."/>
            <person name="Tian Y."/>
            <person name="Yue Z."/>
            <person name="Xu Y."/>
        </authorList>
    </citation>
    <scope>NUCLEOTIDE SEQUENCE [LARGE SCALE GENOMIC DNA]</scope>
    <source>
        <strain evidence="4">cv. Dabenzi</strain>
    </source>
</reference>
<evidence type="ECO:0000313" key="3">
    <source>
        <dbReference type="EMBL" id="PKI69705.1"/>
    </source>
</evidence>
<feature type="region of interest" description="Disordered" evidence="1">
    <location>
        <begin position="16"/>
        <end position="47"/>
    </location>
</feature>
<comment type="caution">
    <text evidence="2">The sequence shown here is derived from an EMBL/GenBank/DDBJ whole genome shotgun (WGS) entry which is preliminary data.</text>
</comment>